<dbReference type="AlphaFoldDB" id="A0AAD9WAS9"/>
<dbReference type="Proteomes" id="UP001265746">
    <property type="component" value="Unassembled WGS sequence"/>
</dbReference>
<comment type="caution">
    <text evidence="1">The sequence shown here is derived from an EMBL/GenBank/DDBJ whole genome shotgun (WGS) entry which is preliminary data.</text>
</comment>
<organism evidence="1 2">
    <name type="scientific">Phomopsis amygdali</name>
    <name type="common">Fusicoccum amygdali</name>
    <dbReference type="NCBI Taxonomy" id="1214568"/>
    <lineage>
        <taxon>Eukaryota</taxon>
        <taxon>Fungi</taxon>
        <taxon>Dikarya</taxon>
        <taxon>Ascomycota</taxon>
        <taxon>Pezizomycotina</taxon>
        <taxon>Sordariomycetes</taxon>
        <taxon>Sordariomycetidae</taxon>
        <taxon>Diaporthales</taxon>
        <taxon>Diaporthaceae</taxon>
        <taxon>Diaporthe</taxon>
    </lineage>
</organism>
<proteinExistence type="predicted"/>
<name>A0AAD9WAS9_PHOAM</name>
<gene>
    <name evidence="1" type="ORF">N8I77_001380</name>
</gene>
<sequence>MSEPSLRPVKDLRSTTNIPPISDILSILYSRVTASAYLHDIDPWSDSDPELQPVSTATLEILQDHAIFHMRAFLHVHDILDKEITSRKLESRFRISDASTGAIRVREVLFNINDFEPLNVFLGAHDNSSDGESGPLDSEHRDAIAKMGHAWIAVEREAARKSRSDGPRPVSVKPAIPGEAAAQIDIGGADGGSISFQDVVALEDEMDGYDEQEVRELPSGHFV</sequence>
<dbReference type="EMBL" id="JAUJFL010000001">
    <property type="protein sequence ID" value="KAK2614569.1"/>
    <property type="molecule type" value="Genomic_DNA"/>
</dbReference>
<protein>
    <submittedName>
        <fullName evidence="1">Uncharacterized protein</fullName>
    </submittedName>
</protein>
<evidence type="ECO:0000313" key="2">
    <source>
        <dbReference type="Proteomes" id="UP001265746"/>
    </source>
</evidence>
<keyword evidence="2" id="KW-1185">Reference proteome</keyword>
<accession>A0AAD9WAS9</accession>
<evidence type="ECO:0000313" key="1">
    <source>
        <dbReference type="EMBL" id="KAK2614569.1"/>
    </source>
</evidence>
<reference evidence="1" key="1">
    <citation type="submission" date="2023-06" db="EMBL/GenBank/DDBJ databases">
        <authorList>
            <person name="Noh H."/>
        </authorList>
    </citation>
    <scope>NUCLEOTIDE SEQUENCE</scope>
    <source>
        <strain evidence="1">DUCC20226</strain>
    </source>
</reference>